<dbReference type="GO" id="GO:0046872">
    <property type="term" value="F:metal ion binding"/>
    <property type="evidence" value="ECO:0007669"/>
    <property type="project" value="UniProtKB-KW"/>
</dbReference>
<name>A0A6J4JB30_9MICC</name>
<dbReference type="InterPro" id="IPR024087">
    <property type="entry name" value="Creatininase-like_sf"/>
</dbReference>
<reference evidence="6" key="1">
    <citation type="submission" date="2020-02" db="EMBL/GenBank/DDBJ databases">
        <authorList>
            <person name="Meier V. D."/>
        </authorList>
    </citation>
    <scope>NUCLEOTIDE SEQUENCE</scope>
    <source>
        <strain evidence="6">AVDCRST_MAG83</strain>
    </source>
</reference>
<dbReference type="InterPro" id="IPR031034">
    <property type="entry name" value="Creatininase"/>
</dbReference>
<comment type="cofactor">
    <cofactor evidence="1">
        <name>Zn(2+)</name>
        <dbReference type="ChEBI" id="CHEBI:29105"/>
    </cofactor>
</comment>
<dbReference type="GO" id="GO:0006601">
    <property type="term" value="P:creatine biosynthetic process"/>
    <property type="evidence" value="ECO:0007669"/>
    <property type="project" value="InterPro"/>
</dbReference>
<dbReference type="PANTHER" id="PTHR35005:SF1">
    <property type="entry name" value="2-AMINO-5-FORMYLAMINO-6-RIBOSYLAMINOPYRIMIDIN-4(3H)-ONE 5'-MONOPHOSPHATE DEFORMYLASE"/>
    <property type="match status" value="1"/>
</dbReference>
<evidence type="ECO:0000256" key="2">
    <source>
        <dbReference type="ARBA" id="ARBA00022723"/>
    </source>
</evidence>
<dbReference type="Pfam" id="PF02633">
    <property type="entry name" value="Creatininase"/>
    <property type="match status" value="1"/>
</dbReference>
<evidence type="ECO:0000256" key="5">
    <source>
        <dbReference type="ARBA" id="ARBA00024029"/>
    </source>
</evidence>
<proteinExistence type="inferred from homology"/>
<protein>
    <submittedName>
        <fullName evidence="6">Creatinine amidohydrolase</fullName>
        <ecNumber evidence="6">3.5.2.10</ecNumber>
    </submittedName>
</protein>
<comment type="similarity">
    <text evidence="5">Belongs to the creatininase superfamily.</text>
</comment>
<gene>
    <name evidence="6" type="ORF">AVDCRST_MAG83-3375</name>
</gene>
<dbReference type="InterPro" id="IPR003785">
    <property type="entry name" value="Creatininase/forma_Hydrolase"/>
</dbReference>
<dbReference type="NCBIfam" id="TIGR04448">
    <property type="entry name" value="creatininase"/>
    <property type="match status" value="1"/>
</dbReference>
<evidence type="ECO:0000313" key="6">
    <source>
        <dbReference type="EMBL" id="CAA9272711.1"/>
    </source>
</evidence>
<dbReference type="PANTHER" id="PTHR35005">
    <property type="entry name" value="3-DEHYDRO-SCYLLO-INOSOSE HYDROLASE"/>
    <property type="match status" value="1"/>
</dbReference>
<evidence type="ECO:0000256" key="3">
    <source>
        <dbReference type="ARBA" id="ARBA00022801"/>
    </source>
</evidence>
<accession>A0A6J4JB30</accession>
<dbReference type="EC" id="3.5.2.10" evidence="6"/>
<organism evidence="6">
    <name type="scientific">uncultured Arthrobacter sp</name>
    <dbReference type="NCBI Taxonomy" id="114050"/>
    <lineage>
        <taxon>Bacteria</taxon>
        <taxon>Bacillati</taxon>
        <taxon>Actinomycetota</taxon>
        <taxon>Actinomycetes</taxon>
        <taxon>Micrococcales</taxon>
        <taxon>Micrococcaceae</taxon>
        <taxon>Arthrobacter</taxon>
        <taxon>environmental samples</taxon>
    </lineage>
</organism>
<keyword evidence="4" id="KW-0862">Zinc</keyword>
<keyword evidence="3 6" id="KW-0378">Hydrolase</keyword>
<dbReference type="GO" id="GO:0009231">
    <property type="term" value="P:riboflavin biosynthetic process"/>
    <property type="evidence" value="ECO:0007669"/>
    <property type="project" value="TreeGrafter"/>
</dbReference>
<evidence type="ECO:0000256" key="1">
    <source>
        <dbReference type="ARBA" id="ARBA00001947"/>
    </source>
</evidence>
<dbReference type="GO" id="GO:0047789">
    <property type="term" value="F:creatininase activity"/>
    <property type="evidence" value="ECO:0007669"/>
    <property type="project" value="UniProtKB-EC"/>
</dbReference>
<sequence length="262" mass="28810">MEERPVAQRTRLFAEMTWPEVADAAGRGAGVVLPVGSTEQHGYHLPLATDAILATELALAVAEPLDLLVAPAVAYGYRSRPLSGGGQGFAGTTSLRASTLMALVEDVLRELVRQGFERIVVLNWHMENQNFVYESAYLTLEHHRDSPARILVAELAFQDLSPGTMDLLFPEGFPGWDVEHASIMETSLMLHLKPELVLFDRAVDDAAKRHPWYDVVPVPEDFVPASGTLWKATQASADKGRIAWDEIVVQMRAAISKDLVQA</sequence>
<dbReference type="EMBL" id="CADCTE010000181">
    <property type="protein sequence ID" value="CAA9272711.1"/>
    <property type="molecule type" value="Genomic_DNA"/>
</dbReference>
<dbReference type="AlphaFoldDB" id="A0A6J4JB30"/>
<evidence type="ECO:0000256" key="4">
    <source>
        <dbReference type="ARBA" id="ARBA00022833"/>
    </source>
</evidence>
<dbReference type="GO" id="GO:0006602">
    <property type="term" value="P:creatinine catabolic process"/>
    <property type="evidence" value="ECO:0007669"/>
    <property type="project" value="InterPro"/>
</dbReference>
<dbReference type="SUPFAM" id="SSF102215">
    <property type="entry name" value="Creatininase"/>
    <property type="match status" value="1"/>
</dbReference>
<dbReference type="GO" id="GO:0016811">
    <property type="term" value="F:hydrolase activity, acting on carbon-nitrogen (but not peptide) bonds, in linear amides"/>
    <property type="evidence" value="ECO:0007669"/>
    <property type="project" value="TreeGrafter"/>
</dbReference>
<dbReference type="Gene3D" id="3.40.50.10310">
    <property type="entry name" value="Creatininase"/>
    <property type="match status" value="1"/>
</dbReference>
<keyword evidence="2" id="KW-0479">Metal-binding</keyword>